<protein>
    <submittedName>
        <fullName evidence="2">Uncharacterized protein</fullName>
    </submittedName>
</protein>
<accession>A0A9P6W3N2</accession>
<proteinExistence type="predicted"/>
<keyword evidence="3" id="KW-1185">Reference proteome</keyword>
<dbReference type="EMBL" id="PUHQ01000023">
    <property type="protein sequence ID" value="KAG0662900.1"/>
    <property type="molecule type" value="Genomic_DNA"/>
</dbReference>
<evidence type="ECO:0000313" key="2">
    <source>
        <dbReference type="EMBL" id="KAG0662900.1"/>
    </source>
</evidence>
<gene>
    <name evidence="2" type="ORF">C6P46_002988</name>
</gene>
<feature type="compositionally biased region" description="Low complexity" evidence="1">
    <location>
        <begin position="47"/>
        <end position="67"/>
    </location>
</feature>
<evidence type="ECO:0000256" key="1">
    <source>
        <dbReference type="SAM" id="MobiDB-lite"/>
    </source>
</evidence>
<sequence length="204" mass="22195">MGATSRFCLPSLRSAWCRYARARIATLRVAVLTDRNVVHGRERRRCPASGSAATGPSTETAPATTSSRAHGSTAVAQPAYPGPLALYQRNPYVLKLSGINPDLTTDDARAIATFLRATCFARVDTLLYLTCDGQLEFFAAWSCSRNEEFRRRQGLMALVLLRALQGIGTISEAFLPYDIDLLSQKLQAVDRSHPASSARDASST</sequence>
<feature type="region of interest" description="Disordered" evidence="1">
    <location>
        <begin position="42"/>
        <end position="74"/>
    </location>
</feature>
<dbReference type="AlphaFoldDB" id="A0A9P6W3N2"/>
<evidence type="ECO:0000313" key="3">
    <source>
        <dbReference type="Proteomes" id="UP000777482"/>
    </source>
</evidence>
<dbReference type="Proteomes" id="UP000777482">
    <property type="component" value="Unassembled WGS sequence"/>
</dbReference>
<comment type="caution">
    <text evidence="2">The sequence shown here is derived from an EMBL/GenBank/DDBJ whole genome shotgun (WGS) entry which is preliminary data.</text>
</comment>
<reference evidence="2 3" key="1">
    <citation type="submission" date="2020-11" db="EMBL/GenBank/DDBJ databases">
        <title>Kefir isolates.</title>
        <authorList>
            <person name="Marcisauskas S."/>
            <person name="Kim Y."/>
            <person name="Blasche S."/>
        </authorList>
    </citation>
    <scope>NUCLEOTIDE SEQUENCE [LARGE SCALE GENOMIC DNA]</scope>
    <source>
        <strain evidence="2 3">KR</strain>
    </source>
</reference>
<organism evidence="2 3">
    <name type="scientific">Rhodotorula mucilaginosa</name>
    <name type="common">Yeast</name>
    <name type="synonym">Rhodotorula rubra</name>
    <dbReference type="NCBI Taxonomy" id="5537"/>
    <lineage>
        <taxon>Eukaryota</taxon>
        <taxon>Fungi</taxon>
        <taxon>Dikarya</taxon>
        <taxon>Basidiomycota</taxon>
        <taxon>Pucciniomycotina</taxon>
        <taxon>Microbotryomycetes</taxon>
        <taxon>Sporidiobolales</taxon>
        <taxon>Sporidiobolaceae</taxon>
        <taxon>Rhodotorula</taxon>
    </lineage>
</organism>
<name>A0A9P6W3N2_RHOMI</name>